<dbReference type="EMBL" id="JAEFBJ010000112">
    <property type="protein sequence ID" value="KAG7529976.1"/>
    <property type="molecule type" value="Genomic_DNA"/>
</dbReference>
<dbReference type="Pfam" id="PF00665">
    <property type="entry name" value="rve"/>
    <property type="match status" value="1"/>
</dbReference>
<dbReference type="InterPro" id="IPR056924">
    <property type="entry name" value="SH3_Tf2-1"/>
</dbReference>
<dbReference type="Proteomes" id="UP000694251">
    <property type="component" value="Unassembled WGS sequence"/>
</dbReference>
<dbReference type="PROSITE" id="PS50994">
    <property type="entry name" value="INTEGRASE"/>
    <property type="match status" value="1"/>
</dbReference>
<dbReference type="InterPro" id="IPR041588">
    <property type="entry name" value="Integrase_H2C2"/>
</dbReference>
<dbReference type="PANTHER" id="PTHR35046:SF9">
    <property type="entry name" value="RNA-DIRECTED DNA POLYMERASE"/>
    <property type="match status" value="1"/>
</dbReference>
<name>A0A8T1XB32_ARASU</name>
<gene>
    <name evidence="2" type="ORF">ISN44_Un112g000210</name>
</gene>
<protein>
    <submittedName>
        <fullName evidence="2">Integrase catalytic core</fullName>
    </submittedName>
</protein>
<evidence type="ECO:0000313" key="3">
    <source>
        <dbReference type="Proteomes" id="UP000694251"/>
    </source>
</evidence>
<dbReference type="Pfam" id="PF17921">
    <property type="entry name" value="Integrase_H2C2"/>
    <property type="match status" value="1"/>
</dbReference>
<accession>A0A8T1XB32</accession>
<evidence type="ECO:0000259" key="1">
    <source>
        <dbReference type="PROSITE" id="PS50994"/>
    </source>
</evidence>
<dbReference type="OrthoDB" id="1108622at2759"/>
<dbReference type="Pfam" id="PF24626">
    <property type="entry name" value="SH3_Tf2-1"/>
    <property type="match status" value="1"/>
</dbReference>
<proteinExistence type="predicted"/>
<evidence type="ECO:0000313" key="2">
    <source>
        <dbReference type="EMBL" id="KAG7529976.1"/>
    </source>
</evidence>
<reference evidence="2 3" key="1">
    <citation type="submission" date="2020-12" db="EMBL/GenBank/DDBJ databases">
        <title>Concerted genomic and epigenomic changes stabilize Arabidopsis allopolyploids.</title>
        <authorList>
            <person name="Chen Z."/>
        </authorList>
    </citation>
    <scope>NUCLEOTIDE SEQUENCE [LARGE SCALE GENOMIC DNA]</scope>
    <source>
        <strain evidence="2">As9502</strain>
        <tissue evidence="2">Leaf</tissue>
    </source>
</reference>
<dbReference type="InterPro" id="IPR001584">
    <property type="entry name" value="Integrase_cat-core"/>
</dbReference>
<keyword evidence="3" id="KW-1185">Reference proteome</keyword>
<dbReference type="FunFam" id="1.10.340.70:FF:000001">
    <property type="entry name" value="Retrovirus-related Pol polyprotein from transposon gypsy-like Protein"/>
    <property type="match status" value="1"/>
</dbReference>
<feature type="domain" description="Integrase catalytic" evidence="1">
    <location>
        <begin position="149"/>
        <end position="309"/>
    </location>
</feature>
<dbReference type="GO" id="GO:0015074">
    <property type="term" value="P:DNA integration"/>
    <property type="evidence" value="ECO:0007669"/>
    <property type="project" value="InterPro"/>
</dbReference>
<dbReference type="PANTHER" id="PTHR35046">
    <property type="entry name" value="ZINC KNUCKLE (CCHC-TYPE) FAMILY PROTEIN"/>
    <property type="match status" value="1"/>
</dbReference>
<sequence length="678" mass="78239">MVEKSNFCKDNVVADALSWRYTLLSTLDAKLLGFEQIKELYDSEADFQDIYKACAKFASGRDYRQDGFLFYENRLCVPNCSLRDLFVREAHGGGLMGHVGVAKTFEVMRDHFHWPHMVRDVEHICGRCVTCKKAKSKVQPNGLYTPLPIPSHPWTDISMDFVLGLPSTKTGKDSIFVIVDRFSKMAHFIACHKTDYASLVANLFFREIVRLHGMPRTIVSDRYTEFLSYFWKTLWSKLGTKLLFSTTCHPQTDGQTEVVNRTLGTLLRTLIKKNLRTWEECLPHIEFAYNHAVHSSSNFSPFQIVYGFNPTYHLDLMPLPLSVRTSLDGKTKAETVQQIHEEDRKNIEEKTKKYVEQANKGRRHMVFEEGDQVWIHLRKERFPAERRSKLMPRIDGPFTITKRINDNSYQIDVRDETDLGANLFQEGGHDMTIAGQDFELEPMEQLVADNTAFRIILHTYCMFWCVLRCRRSLQGIYSTLYSIKPAAAEHSARPVYSIQTATEEALDSTRPVYSIQAAIEEAADLLDQFTRSRQLQRRQQTLLDQFTRSRATHSTRLVDHSKRLLILLIPYSTRHLSIIIGEEEATTRPIDHSENGGRGADFAAPSLLDPQYRALLQTASSLLSSSQYRIVTTRRRNGAYPIETWEGLKLLMRRRFVPSHYHREPHSKLRKLIQGTPF</sequence>
<dbReference type="AlphaFoldDB" id="A0A8T1XB32"/>
<dbReference type="FunFam" id="3.30.420.10:FF:000032">
    <property type="entry name" value="Retrovirus-related Pol polyprotein from transposon 297-like Protein"/>
    <property type="match status" value="1"/>
</dbReference>
<organism evidence="2 3">
    <name type="scientific">Arabidopsis suecica</name>
    <name type="common">Swedish thale-cress</name>
    <name type="synonym">Cardaminopsis suecica</name>
    <dbReference type="NCBI Taxonomy" id="45249"/>
    <lineage>
        <taxon>Eukaryota</taxon>
        <taxon>Viridiplantae</taxon>
        <taxon>Streptophyta</taxon>
        <taxon>Embryophyta</taxon>
        <taxon>Tracheophyta</taxon>
        <taxon>Spermatophyta</taxon>
        <taxon>Magnoliopsida</taxon>
        <taxon>eudicotyledons</taxon>
        <taxon>Gunneridae</taxon>
        <taxon>Pentapetalae</taxon>
        <taxon>rosids</taxon>
        <taxon>malvids</taxon>
        <taxon>Brassicales</taxon>
        <taxon>Brassicaceae</taxon>
        <taxon>Camelineae</taxon>
        <taxon>Arabidopsis</taxon>
    </lineage>
</organism>
<comment type="caution">
    <text evidence="2">The sequence shown here is derived from an EMBL/GenBank/DDBJ whole genome shotgun (WGS) entry which is preliminary data.</text>
</comment>